<dbReference type="FunFam" id="3.30.70.890:FF:000001">
    <property type="entry name" value="Galactokinase"/>
    <property type="match status" value="1"/>
</dbReference>
<dbReference type="NCBIfam" id="TIGR00131">
    <property type="entry name" value="gal_kin"/>
    <property type="match status" value="1"/>
</dbReference>
<dbReference type="Gene3D" id="3.30.230.10">
    <property type="match status" value="1"/>
</dbReference>
<reference evidence="14 15" key="2">
    <citation type="journal article" date="2016" name="ISME J.">
        <title>Characterization of the first cultured representative of Verrucomicrobia subdivision 5 indicates the proposal of a novel phylum.</title>
        <authorList>
            <person name="Spring S."/>
            <person name="Bunk B."/>
            <person name="Sproer C."/>
            <person name="Schumann P."/>
            <person name="Rohde M."/>
            <person name="Tindall B.J."/>
            <person name="Klenk H.P."/>
        </authorList>
    </citation>
    <scope>NUCLEOTIDE SEQUENCE [LARGE SCALE GENOMIC DNA]</scope>
    <source>
        <strain evidence="14 15">L21-Fru-AB</strain>
    </source>
</reference>
<dbReference type="InterPro" id="IPR006204">
    <property type="entry name" value="GHMP_kinase_N_dom"/>
</dbReference>
<dbReference type="Gene3D" id="3.30.70.890">
    <property type="entry name" value="GHMP kinase, C-terminal domain"/>
    <property type="match status" value="1"/>
</dbReference>
<dbReference type="RefSeq" id="WP_052881737.1">
    <property type="nucleotide sequence ID" value="NZ_CP010904.1"/>
</dbReference>
<accession>A0A0G3EG74</accession>
<evidence type="ECO:0000259" key="11">
    <source>
        <dbReference type="Pfam" id="PF00288"/>
    </source>
</evidence>
<dbReference type="KEGG" id="vbl:L21SP4_01153"/>
<evidence type="ECO:0000256" key="3">
    <source>
        <dbReference type="ARBA" id="ARBA00022723"/>
    </source>
</evidence>
<keyword evidence="6" id="KW-0067">ATP-binding</keyword>
<dbReference type="PRINTS" id="PR00473">
    <property type="entry name" value="GALCTOKINASE"/>
</dbReference>
<dbReference type="InterPro" id="IPR019539">
    <property type="entry name" value="GalKase_N"/>
</dbReference>
<keyword evidence="5 14" id="KW-0418">Kinase</keyword>
<proteinExistence type="inferred from homology"/>
<dbReference type="OrthoDB" id="250531at2"/>
<dbReference type="AlphaFoldDB" id="A0A0G3EG74"/>
<dbReference type="GO" id="GO:0005829">
    <property type="term" value="C:cytosol"/>
    <property type="evidence" value="ECO:0007669"/>
    <property type="project" value="TreeGrafter"/>
</dbReference>
<sequence>MKKKALIKDTAHRHECHFGVKPQAAAYAPGRIEVLGNHTDYNEGYVISAAVDRGICVTLSKSDRPGMEWYAVNMNRRARIDELNDRPESGETWINYAKGVLYLLRERGIEVPPVCGTVQGSIERGAGLSSSAAYEVAAGLAAADLAGGQIEPEELARLCRRAEEEFAGVRCGLLDPLTSLCGREHGMIMTDFRSLDLQSDAIPDGYVFLLFDTNVSHSLGDSDYNARREACERVVEQVAARLDHPVHALRDISVDEWDEVKSGIDETDARRAEHVIRECDRVLRAWTYLGRGDIEPFGELMYESHQSSRDLFENSCDELDAVVRECRNAGALGARLSGGGFGGSALALVREAEADRISAFVRERCEYQDGARPVARVIVPSAGAETLGVE</sequence>
<dbReference type="Pfam" id="PF00288">
    <property type="entry name" value="GHMP_kinases_N"/>
    <property type="match status" value="1"/>
</dbReference>
<keyword evidence="7" id="KW-0460">Magnesium</keyword>
<feature type="domain" description="GHMP kinase N-terminal" evidence="11">
    <location>
        <begin position="95"/>
        <end position="182"/>
    </location>
</feature>
<evidence type="ECO:0000256" key="2">
    <source>
        <dbReference type="ARBA" id="ARBA00022679"/>
    </source>
</evidence>
<keyword evidence="15" id="KW-1185">Reference proteome</keyword>
<dbReference type="PANTHER" id="PTHR10457">
    <property type="entry name" value="MEVALONATE KINASE/GALACTOKINASE"/>
    <property type="match status" value="1"/>
</dbReference>
<dbReference type="InterPro" id="IPR014721">
    <property type="entry name" value="Ribsml_uS5_D2-typ_fold_subgr"/>
</dbReference>
<comment type="similarity">
    <text evidence="1">Belongs to the GHMP kinase family. GalK subfamily.</text>
</comment>
<dbReference type="PANTHER" id="PTHR10457:SF7">
    <property type="entry name" value="GALACTOKINASE-RELATED"/>
    <property type="match status" value="1"/>
</dbReference>
<dbReference type="GO" id="GO:0046872">
    <property type="term" value="F:metal ion binding"/>
    <property type="evidence" value="ECO:0007669"/>
    <property type="project" value="UniProtKB-KW"/>
</dbReference>
<dbReference type="PIRSF" id="PIRSF000530">
    <property type="entry name" value="Galactokinase"/>
    <property type="match status" value="1"/>
</dbReference>
<dbReference type="GO" id="GO:0005524">
    <property type="term" value="F:ATP binding"/>
    <property type="evidence" value="ECO:0007669"/>
    <property type="project" value="UniProtKB-UniRule"/>
</dbReference>
<keyword evidence="4" id="KW-0547">Nucleotide-binding</keyword>
<evidence type="ECO:0000256" key="6">
    <source>
        <dbReference type="ARBA" id="ARBA00022840"/>
    </source>
</evidence>
<dbReference type="InterPro" id="IPR020568">
    <property type="entry name" value="Ribosomal_Su5_D2-typ_SF"/>
</dbReference>
<dbReference type="GO" id="GO:0006012">
    <property type="term" value="P:galactose metabolic process"/>
    <property type="evidence" value="ECO:0007669"/>
    <property type="project" value="UniProtKB-UniRule"/>
</dbReference>
<dbReference type="Pfam" id="PF08544">
    <property type="entry name" value="GHMP_kinases_C"/>
    <property type="match status" value="1"/>
</dbReference>
<feature type="domain" description="Galactokinase N-terminal" evidence="13">
    <location>
        <begin position="13"/>
        <end position="61"/>
    </location>
</feature>
<dbReference type="Proteomes" id="UP000035268">
    <property type="component" value="Chromosome"/>
</dbReference>
<dbReference type="InterPro" id="IPR036554">
    <property type="entry name" value="GHMP_kinase_C_sf"/>
</dbReference>
<dbReference type="STRING" id="1307763.L21SP4_01153"/>
<evidence type="ECO:0000256" key="9">
    <source>
        <dbReference type="ARBA" id="ARBA00023277"/>
    </source>
</evidence>
<reference evidence="15" key="1">
    <citation type="submission" date="2015-02" db="EMBL/GenBank/DDBJ databases">
        <title>Description and complete genome sequence of the first cultured representative of the subdivision 5 of the Verrucomicrobia phylum.</title>
        <authorList>
            <person name="Spring S."/>
            <person name="Bunk B."/>
            <person name="Sproer C."/>
            <person name="Klenk H.-P."/>
        </authorList>
    </citation>
    <scope>NUCLEOTIDE SEQUENCE [LARGE SCALE GENOMIC DNA]</scope>
    <source>
        <strain evidence="15">L21-Fru-AB</strain>
    </source>
</reference>
<dbReference type="PATRIC" id="fig|1609981.3.peg.1201"/>
<feature type="domain" description="GHMP kinase C-terminal" evidence="12">
    <location>
        <begin position="289"/>
        <end position="365"/>
    </location>
</feature>
<dbReference type="Pfam" id="PF10509">
    <property type="entry name" value="GalKase_gal_bdg"/>
    <property type="match status" value="1"/>
</dbReference>
<evidence type="ECO:0000259" key="13">
    <source>
        <dbReference type="Pfam" id="PF10509"/>
    </source>
</evidence>
<keyword evidence="2 14" id="KW-0808">Transferase</keyword>
<dbReference type="SUPFAM" id="SSF54211">
    <property type="entry name" value="Ribosomal protein S5 domain 2-like"/>
    <property type="match status" value="1"/>
</dbReference>
<organism evidence="14 15">
    <name type="scientific">Kiritimatiella glycovorans</name>
    <dbReference type="NCBI Taxonomy" id="1307763"/>
    <lineage>
        <taxon>Bacteria</taxon>
        <taxon>Pseudomonadati</taxon>
        <taxon>Kiritimatiellota</taxon>
        <taxon>Kiritimatiellia</taxon>
        <taxon>Kiritimatiellales</taxon>
        <taxon>Kiritimatiellaceae</taxon>
        <taxon>Kiritimatiella</taxon>
    </lineage>
</organism>
<dbReference type="InterPro" id="IPR006206">
    <property type="entry name" value="Mevalonate/galactokinase"/>
</dbReference>
<evidence type="ECO:0000256" key="4">
    <source>
        <dbReference type="ARBA" id="ARBA00022741"/>
    </source>
</evidence>
<keyword evidence="9" id="KW-0119">Carbohydrate metabolism</keyword>
<evidence type="ECO:0000256" key="5">
    <source>
        <dbReference type="ARBA" id="ARBA00022777"/>
    </source>
</evidence>
<evidence type="ECO:0000256" key="8">
    <source>
        <dbReference type="ARBA" id="ARBA00023144"/>
    </source>
</evidence>
<evidence type="ECO:0000256" key="1">
    <source>
        <dbReference type="ARBA" id="ARBA00006566"/>
    </source>
</evidence>
<evidence type="ECO:0000259" key="12">
    <source>
        <dbReference type="Pfam" id="PF08544"/>
    </source>
</evidence>
<evidence type="ECO:0000256" key="10">
    <source>
        <dbReference type="NCBIfam" id="TIGR00131"/>
    </source>
</evidence>
<dbReference type="InterPro" id="IPR013750">
    <property type="entry name" value="GHMP_kinase_C_dom"/>
</dbReference>
<dbReference type="InterPro" id="IPR000705">
    <property type="entry name" value="Galactokinase"/>
</dbReference>
<dbReference type="EC" id="2.7.1.6" evidence="10"/>
<keyword evidence="8" id="KW-0299">Galactose metabolism</keyword>
<name>A0A0G3EG74_9BACT</name>
<dbReference type="PRINTS" id="PR00959">
    <property type="entry name" value="MEVGALKINASE"/>
</dbReference>
<dbReference type="EMBL" id="CP010904">
    <property type="protein sequence ID" value="AKJ64402.1"/>
    <property type="molecule type" value="Genomic_DNA"/>
</dbReference>
<evidence type="ECO:0000313" key="14">
    <source>
        <dbReference type="EMBL" id="AKJ64402.1"/>
    </source>
</evidence>
<keyword evidence="3" id="KW-0479">Metal-binding</keyword>
<protein>
    <recommendedName>
        <fullName evidence="10">Galactokinase</fullName>
        <ecNumber evidence="10">2.7.1.6</ecNumber>
    </recommendedName>
</protein>
<dbReference type="SUPFAM" id="SSF55060">
    <property type="entry name" value="GHMP Kinase, C-terminal domain"/>
    <property type="match status" value="1"/>
</dbReference>
<evidence type="ECO:0000256" key="7">
    <source>
        <dbReference type="ARBA" id="ARBA00022842"/>
    </source>
</evidence>
<gene>
    <name evidence="14" type="primary">galK</name>
    <name evidence="14" type="ORF">L21SP4_01153</name>
</gene>
<dbReference type="GO" id="GO:0004335">
    <property type="term" value="F:galactokinase activity"/>
    <property type="evidence" value="ECO:0007669"/>
    <property type="project" value="UniProtKB-UniRule"/>
</dbReference>
<evidence type="ECO:0000313" key="15">
    <source>
        <dbReference type="Proteomes" id="UP000035268"/>
    </source>
</evidence>